<evidence type="ECO:0000313" key="2">
    <source>
        <dbReference type="EMBL" id="QHB37321.1"/>
    </source>
</evidence>
<dbReference type="GeneID" id="60320883"/>
<keyword evidence="3" id="KW-1185">Reference proteome</keyword>
<feature type="region of interest" description="Disordered" evidence="1">
    <location>
        <begin position="145"/>
        <end position="164"/>
    </location>
</feature>
<feature type="region of interest" description="Disordered" evidence="1">
    <location>
        <begin position="75"/>
        <end position="115"/>
    </location>
</feature>
<sequence length="340" mass="35457">MPEGIIATDHGDGFVTLDFVDKSLRGPALDELVKLGGAETIETISRRGPRRQYKVPLGNAVELGLVDDAAELAPRGAGANEDGTARGASAGADTGAAARTKASDPNVNKGSDQADWHTPVAEHTSANAYVGQVPNAQVLHGRPQVFTGDADSYGGRSAPENETHRELIDRVKEGSSVLAVGGVQPATEVEPRALTPVSQINASLKSQTGALGDDPGARPDAGGEALGDYSTPQSQRVESPQDGQTTETLGHVSSVPSGSERVQTEASPGTTEPSSEPEPTNEPVSKPDTEDVVEYPEGEPTKEWRRDELDAYALKVKGLDTTSLGNKTEVLDAIKNAPKA</sequence>
<dbReference type="RefSeq" id="YP_009949478.1">
    <property type="nucleotide sequence ID" value="NC_051581.1"/>
</dbReference>
<evidence type="ECO:0000313" key="3">
    <source>
        <dbReference type="Proteomes" id="UP000463946"/>
    </source>
</evidence>
<dbReference type="EMBL" id="MN813686">
    <property type="protein sequence ID" value="QHB37321.1"/>
    <property type="molecule type" value="Genomic_DNA"/>
</dbReference>
<gene>
    <name evidence="2" type="primary">19</name>
    <name evidence="2" type="ORF">PBI_BIRDSNEST_19</name>
</gene>
<dbReference type="Proteomes" id="UP000463946">
    <property type="component" value="Segment"/>
</dbReference>
<organism evidence="2 3">
    <name type="scientific">Mycobacterium phage BirdsNest</name>
    <dbReference type="NCBI Taxonomy" id="2686231"/>
    <lineage>
        <taxon>Viruses</taxon>
        <taxon>Duplodnaviria</taxon>
        <taxon>Heunggongvirae</taxon>
        <taxon>Uroviricota</taxon>
        <taxon>Caudoviricetes</taxon>
        <taxon>Bclasvirinae</taxon>
        <taxon>Birdsnestvirus</taxon>
        <taxon>Birdsnestvirus birdsnest</taxon>
    </lineage>
</organism>
<evidence type="ECO:0000256" key="1">
    <source>
        <dbReference type="SAM" id="MobiDB-lite"/>
    </source>
</evidence>
<feature type="region of interest" description="Disordered" evidence="1">
    <location>
        <begin position="207"/>
        <end position="306"/>
    </location>
</feature>
<accession>A0A6B9LD46</accession>
<name>A0A6B9LD46_9CAUD</name>
<feature type="compositionally biased region" description="Low complexity" evidence="1">
    <location>
        <begin position="85"/>
        <end position="100"/>
    </location>
</feature>
<reference evidence="2 3" key="1">
    <citation type="submission" date="2019-12" db="EMBL/GenBank/DDBJ databases">
        <authorList>
            <person name="Lauer M.J."/>
            <person name="Curtus N.L."/>
            <person name="Garlena R.A."/>
            <person name="Russell D.A."/>
            <person name="Pope W.H."/>
            <person name="Jacobs-Sera D."/>
            <person name="Hatfull G.F."/>
        </authorList>
    </citation>
    <scope>NUCLEOTIDE SEQUENCE [LARGE SCALE GENOMIC DNA]</scope>
</reference>
<feature type="compositionally biased region" description="Low complexity" evidence="1">
    <location>
        <begin position="209"/>
        <end position="223"/>
    </location>
</feature>
<dbReference type="KEGG" id="vg:60320883"/>
<feature type="compositionally biased region" description="Polar residues" evidence="1">
    <location>
        <begin position="230"/>
        <end position="248"/>
    </location>
</feature>
<protein>
    <submittedName>
        <fullName evidence="2">Uncharacterized protein</fullName>
    </submittedName>
</protein>
<proteinExistence type="predicted"/>
<feature type="compositionally biased region" description="Low complexity" evidence="1">
    <location>
        <begin position="264"/>
        <end position="284"/>
    </location>
</feature>